<evidence type="ECO:0000259" key="7">
    <source>
        <dbReference type="SMART" id="SM00842"/>
    </source>
</evidence>
<name>N0B8R7_9HYPH</name>
<dbReference type="GO" id="GO:0009898">
    <property type="term" value="C:cytoplasmic side of plasma membrane"/>
    <property type="evidence" value="ECO:0007669"/>
    <property type="project" value="UniProtKB-UniRule"/>
</dbReference>
<dbReference type="CDD" id="cd24048">
    <property type="entry name" value="ASKHA_NBD_FtsA"/>
    <property type="match status" value="1"/>
</dbReference>
<dbReference type="NCBIfam" id="TIGR01174">
    <property type="entry name" value="ftsA"/>
    <property type="match status" value="1"/>
</dbReference>
<protein>
    <recommendedName>
        <fullName evidence="5 6">Cell division protein FtsA</fullName>
    </recommendedName>
</protein>
<dbReference type="AlphaFoldDB" id="N0B8R7"/>
<dbReference type="InterPro" id="IPR043129">
    <property type="entry name" value="ATPase_NBD"/>
</dbReference>
<evidence type="ECO:0000313" key="8">
    <source>
        <dbReference type="EMBL" id="AGK56440.1"/>
    </source>
</evidence>
<dbReference type="GO" id="GO:0043093">
    <property type="term" value="P:FtsZ-dependent cytokinesis"/>
    <property type="evidence" value="ECO:0007669"/>
    <property type="project" value="UniProtKB-UniRule"/>
</dbReference>
<dbReference type="STRING" id="670307.HYPDE_23773"/>
<keyword evidence="1 5" id="KW-1003">Cell membrane</keyword>
<keyword evidence="9" id="KW-1185">Reference proteome</keyword>
<dbReference type="SUPFAM" id="SSF53067">
    <property type="entry name" value="Actin-like ATPase domain"/>
    <property type="match status" value="2"/>
</dbReference>
<reference evidence="8 9" key="1">
    <citation type="journal article" date="2013" name="Genome Announc.">
        <title>Genome sequences for three denitrifying bacterial strains isolated from a uranium- and nitrate-contaminated subsurface environment.</title>
        <authorList>
            <person name="Venkatramanan R."/>
            <person name="Prakash O."/>
            <person name="Woyke T."/>
            <person name="Chain P."/>
            <person name="Goodwin L.A."/>
            <person name="Watson D."/>
            <person name="Brooks S."/>
            <person name="Kostka J.E."/>
            <person name="Green S.J."/>
        </authorList>
    </citation>
    <scope>NUCLEOTIDE SEQUENCE [LARGE SCALE GENOMIC DNA]</scope>
    <source>
        <strain evidence="8 9">1NES1</strain>
    </source>
</reference>
<evidence type="ECO:0000313" key="9">
    <source>
        <dbReference type="Proteomes" id="UP000005952"/>
    </source>
</evidence>
<feature type="domain" description="SHS2" evidence="7">
    <location>
        <begin position="10"/>
        <end position="201"/>
    </location>
</feature>
<dbReference type="Proteomes" id="UP000005952">
    <property type="component" value="Chromosome"/>
</dbReference>
<dbReference type="InterPro" id="IPR050696">
    <property type="entry name" value="FtsA/MreB"/>
</dbReference>
<keyword evidence="4 5" id="KW-0131">Cell cycle</keyword>
<accession>N0B8R7</accession>
<gene>
    <name evidence="5" type="primary">ftsA</name>
    <name evidence="8" type="ORF">HYPDE_23773</name>
</gene>
<comment type="subunit">
    <text evidence="5">Self-interacts. Interacts with FtsZ.</text>
</comment>
<sequence>MADRRTYRTFGLLDIGTSKTVAAVIVAEHGPSLSAPSLRLAGLGLQRSRGVKAGVLTDLDEAESVVRAVLAQAERAAGVSVGNYTVSVAAGRLASAHCTARIDVETGRVTHDDLQRLMAAGESYAERDGRTLLHLNRLGYELDGVGGVRDPIGFSARRLSAGLHAVTADEAPLRNLLVLIDRCYAECDGLVASPYASALAVTTEEERQFGVTCIDFGAGTTTIALFADGLFAGVEAIPVGGQHLTYDIARALQTPLAEAERIKTLYGTLLNAQSDEHESISYPVAGEEDEGSFETTKARLTAIIRPRVQQLLGLVRERLALNAAGRYAGDKVVLTGGASQLLGLSEFVANEFGRPVRLGRPSDLAGLNASLAGPQLATLSGLAVLAARGSNELSTPYARKVLKQGYLGRVGTWLKRAF</sequence>
<dbReference type="SMART" id="SM00842">
    <property type="entry name" value="FtsA"/>
    <property type="match status" value="1"/>
</dbReference>
<comment type="similarity">
    <text evidence="5 6">Belongs to the FtsA/MreB family.</text>
</comment>
<dbReference type="eggNOG" id="COG0849">
    <property type="taxonomic scope" value="Bacteria"/>
</dbReference>
<comment type="subcellular location">
    <subcellularLocation>
        <location evidence="5">Cell membrane</location>
        <topology evidence="5">Peripheral membrane protein</topology>
        <orientation evidence="5">Cytoplasmic side</orientation>
    </subcellularLocation>
    <text evidence="5">Localizes to the Z ring in an FtsZ-dependent manner. Targeted to the membrane through a conserved C-terminal amphipathic helix.</text>
</comment>
<dbReference type="HAMAP" id="MF_02033">
    <property type="entry name" value="FtsA"/>
    <property type="match status" value="1"/>
</dbReference>
<dbReference type="Pfam" id="PF02491">
    <property type="entry name" value="SHS2_FTSA"/>
    <property type="match status" value="1"/>
</dbReference>
<dbReference type="KEGG" id="hdt:HYPDE_23773"/>
<comment type="function">
    <text evidence="5 6">Cell division protein that is involved in the assembly of the Z ring. May serve as a membrane anchor for the Z ring.</text>
</comment>
<dbReference type="InterPro" id="IPR020823">
    <property type="entry name" value="Cell_div_FtsA"/>
</dbReference>
<keyword evidence="3 5" id="KW-0472">Membrane</keyword>
<dbReference type="PANTHER" id="PTHR32432">
    <property type="entry name" value="CELL DIVISION PROTEIN FTSA-RELATED"/>
    <property type="match status" value="1"/>
</dbReference>
<dbReference type="Gene3D" id="3.30.1490.110">
    <property type="match status" value="1"/>
</dbReference>
<organism evidence="8 9">
    <name type="scientific">Hyphomicrobium denitrificans 1NES1</name>
    <dbReference type="NCBI Taxonomy" id="670307"/>
    <lineage>
        <taxon>Bacteria</taxon>
        <taxon>Pseudomonadati</taxon>
        <taxon>Pseudomonadota</taxon>
        <taxon>Alphaproteobacteria</taxon>
        <taxon>Hyphomicrobiales</taxon>
        <taxon>Hyphomicrobiaceae</taxon>
        <taxon>Hyphomicrobium</taxon>
    </lineage>
</organism>
<evidence type="ECO:0000256" key="3">
    <source>
        <dbReference type="ARBA" id="ARBA00023136"/>
    </source>
</evidence>
<evidence type="ECO:0000256" key="6">
    <source>
        <dbReference type="PIRNR" id="PIRNR003101"/>
    </source>
</evidence>
<dbReference type="PANTHER" id="PTHR32432:SF4">
    <property type="entry name" value="CELL DIVISION PROTEIN FTSA"/>
    <property type="match status" value="1"/>
</dbReference>
<dbReference type="GO" id="GO:0032153">
    <property type="term" value="C:cell division site"/>
    <property type="evidence" value="ECO:0007669"/>
    <property type="project" value="UniProtKB-UniRule"/>
</dbReference>
<dbReference type="OrthoDB" id="9810567at2"/>
<keyword evidence="2 5" id="KW-0132">Cell division</keyword>
<dbReference type="Pfam" id="PF14450">
    <property type="entry name" value="FtsA"/>
    <property type="match status" value="1"/>
</dbReference>
<evidence type="ECO:0000256" key="2">
    <source>
        <dbReference type="ARBA" id="ARBA00022618"/>
    </source>
</evidence>
<proteinExistence type="inferred from homology"/>
<evidence type="ECO:0000256" key="5">
    <source>
        <dbReference type="HAMAP-Rule" id="MF_02033"/>
    </source>
</evidence>
<dbReference type="HOGENOM" id="CLU_037850_3_0_5"/>
<dbReference type="PIRSF" id="PIRSF003101">
    <property type="entry name" value="FtsA"/>
    <property type="match status" value="1"/>
</dbReference>
<evidence type="ECO:0000256" key="4">
    <source>
        <dbReference type="ARBA" id="ARBA00023306"/>
    </source>
</evidence>
<dbReference type="RefSeq" id="WP_015596478.1">
    <property type="nucleotide sequence ID" value="NC_021172.1"/>
</dbReference>
<dbReference type="Gene3D" id="3.30.420.40">
    <property type="match status" value="2"/>
</dbReference>
<evidence type="ECO:0000256" key="1">
    <source>
        <dbReference type="ARBA" id="ARBA00022475"/>
    </source>
</evidence>
<dbReference type="EMBL" id="CP005587">
    <property type="protein sequence ID" value="AGK56440.1"/>
    <property type="molecule type" value="Genomic_DNA"/>
</dbReference>
<dbReference type="InterPro" id="IPR003494">
    <property type="entry name" value="SHS2_FtsA"/>
</dbReference>